<evidence type="ECO:0000256" key="5">
    <source>
        <dbReference type="ARBA" id="ARBA00022670"/>
    </source>
</evidence>
<keyword evidence="8" id="KW-0378">Hydrolase</keyword>
<evidence type="ECO:0000256" key="13">
    <source>
        <dbReference type="SAM" id="Phobius"/>
    </source>
</evidence>
<evidence type="ECO:0000256" key="9">
    <source>
        <dbReference type="ARBA" id="ARBA00022833"/>
    </source>
</evidence>
<evidence type="ECO:0000256" key="6">
    <source>
        <dbReference type="ARBA" id="ARBA00022692"/>
    </source>
</evidence>
<dbReference type="AlphaFoldDB" id="A0A1J5DQ21"/>
<dbReference type="PANTHER" id="PTHR35864:SF1">
    <property type="entry name" value="ZINC METALLOPROTEASE YWHC-RELATED"/>
    <property type="match status" value="1"/>
</dbReference>
<organism evidence="15 16">
    <name type="scientific">Candidatus Desantisbacteria bacterium CG2_30_40_21</name>
    <dbReference type="NCBI Taxonomy" id="1817895"/>
    <lineage>
        <taxon>Bacteria</taxon>
        <taxon>Candidatus Desantisiibacteriota</taxon>
    </lineage>
</organism>
<comment type="cofactor">
    <cofactor evidence="1">
        <name>Zn(2+)</name>
        <dbReference type="ChEBI" id="CHEBI:29105"/>
    </cofactor>
</comment>
<dbReference type="Proteomes" id="UP000183085">
    <property type="component" value="Unassembled WGS sequence"/>
</dbReference>
<dbReference type="GO" id="GO:0006508">
    <property type="term" value="P:proteolysis"/>
    <property type="evidence" value="ECO:0007669"/>
    <property type="project" value="UniProtKB-KW"/>
</dbReference>
<feature type="transmembrane region" description="Helical" evidence="13">
    <location>
        <begin position="172"/>
        <end position="195"/>
    </location>
</feature>
<evidence type="ECO:0000256" key="11">
    <source>
        <dbReference type="ARBA" id="ARBA00023049"/>
    </source>
</evidence>
<keyword evidence="11" id="KW-0482">Metalloprotease</keyword>
<keyword evidence="4" id="KW-1003">Cell membrane</keyword>
<keyword evidence="6 13" id="KW-0812">Transmembrane</keyword>
<keyword evidence="12 13" id="KW-0472">Membrane</keyword>
<keyword evidence="7" id="KW-0479">Metal-binding</keyword>
<evidence type="ECO:0000256" key="7">
    <source>
        <dbReference type="ARBA" id="ARBA00022723"/>
    </source>
</evidence>
<evidence type="ECO:0000256" key="8">
    <source>
        <dbReference type="ARBA" id="ARBA00022801"/>
    </source>
</evidence>
<keyword evidence="9" id="KW-0862">Zinc</keyword>
<name>A0A1J5DQ21_9BACT</name>
<comment type="similarity">
    <text evidence="3">Belongs to the peptidase M50B family.</text>
</comment>
<feature type="domain" description="Peptidase M50" evidence="14">
    <location>
        <begin position="126"/>
        <end position="180"/>
    </location>
</feature>
<evidence type="ECO:0000256" key="12">
    <source>
        <dbReference type="ARBA" id="ARBA00023136"/>
    </source>
</evidence>
<dbReference type="PANTHER" id="PTHR35864">
    <property type="entry name" value="ZINC METALLOPROTEASE MJ0611-RELATED"/>
    <property type="match status" value="1"/>
</dbReference>
<evidence type="ECO:0000256" key="4">
    <source>
        <dbReference type="ARBA" id="ARBA00022475"/>
    </source>
</evidence>
<comment type="caution">
    <text evidence="15">The sequence shown here is derived from an EMBL/GenBank/DDBJ whole genome shotgun (WGS) entry which is preliminary data.</text>
</comment>
<evidence type="ECO:0000256" key="3">
    <source>
        <dbReference type="ARBA" id="ARBA00007931"/>
    </source>
</evidence>
<protein>
    <recommendedName>
        <fullName evidence="14">Peptidase M50 domain-containing protein</fullName>
    </recommendedName>
</protein>
<evidence type="ECO:0000256" key="10">
    <source>
        <dbReference type="ARBA" id="ARBA00022989"/>
    </source>
</evidence>
<evidence type="ECO:0000259" key="14">
    <source>
        <dbReference type="Pfam" id="PF02163"/>
    </source>
</evidence>
<comment type="subcellular location">
    <subcellularLocation>
        <location evidence="2">Cell membrane</location>
        <topology evidence="2">Multi-pass membrane protein</topology>
    </subcellularLocation>
</comment>
<dbReference type="InterPro" id="IPR008915">
    <property type="entry name" value="Peptidase_M50"/>
</dbReference>
<keyword evidence="5" id="KW-0645">Protease</keyword>
<proteinExistence type="inferred from homology"/>
<accession>A0A1J5DQ21</accession>
<feature type="transmembrane region" description="Helical" evidence="13">
    <location>
        <begin position="89"/>
        <end position="111"/>
    </location>
</feature>
<dbReference type="InterPro" id="IPR052348">
    <property type="entry name" value="Metallopeptidase_M50B"/>
</dbReference>
<sequence>MIIAVISVALCLIAVTIHEVSHGFVAYKLGDETAKNMGRLTLNPLAHIDPVGTLIVPIGLALIGSPVSFGWAKPVPINFQNLHHPKQDMIWIALAGPIANLLLALGLSLLLQTRVIAEINIEGNPVIFLAMLINLLLAIFNLIPIPPLDGARIVIGLLPPKQAYGYSQLERYGFIIVFALLYLGIVEKVILPVILKIMGILYSSRA</sequence>
<gene>
    <name evidence="15" type="ORF">AUJ95_06995</name>
</gene>
<dbReference type="InterPro" id="IPR044537">
    <property type="entry name" value="Rip2-like"/>
</dbReference>
<dbReference type="CDD" id="cd06158">
    <property type="entry name" value="S2P-M50_like_1"/>
    <property type="match status" value="1"/>
</dbReference>
<dbReference type="GO" id="GO:0046872">
    <property type="term" value="F:metal ion binding"/>
    <property type="evidence" value="ECO:0007669"/>
    <property type="project" value="UniProtKB-KW"/>
</dbReference>
<evidence type="ECO:0000256" key="2">
    <source>
        <dbReference type="ARBA" id="ARBA00004651"/>
    </source>
</evidence>
<dbReference type="EMBL" id="MNYI01000184">
    <property type="protein sequence ID" value="OIP38236.1"/>
    <property type="molecule type" value="Genomic_DNA"/>
</dbReference>
<evidence type="ECO:0000313" key="15">
    <source>
        <dbReference type="EMBL" id="OIP38236.1"/>
    </source>
</evidence>
<evidence type="ECO:0000256" key="1">
    <source>
        <dbReference type="ARBA" id="ARBA00001947"/>
    </source>
</evidence>
<reference evidence="15 16" key="1">
    <citation type="journal article" date="2016" name="Environ. Microbiol.">
        <title>Genomic resolution of a cold subsurface aquifer community provides metabolic insights for novel microbes adapted to high CO concentrations.</title>
        <authorList>
            <person name="Probst A.J."/>
            <person name="Castelle C.J."/>
            <person name="Singh A."/>
            <person name="Brown C.T."/>
            <person name="Anantharaman K."/>
            <person name="Sharon I."/>
            <person name="Hug L.A."/>
            <person name="Burstein D."/>
            <person name="Emerson J.B."/>
            <person name="Thomas B.C."/>
            <person name="Banfield J.F."/>
        </authorList>
    </citation>
    <scope>NUCLEOTIDE SEQUENCE [LARGE SCALE GENOMIC DNA]</scope>
    <source>
        <strain evidence="15">CG2_30_40_21</strain>
    </source>
</reference>
<dbReference type="GO" id="GO:0008237">
    <property type="term" value="F:metallopeptidase activity"/>
    <property type="evidence" value="ECO:0007669"/>
    <property type="project" value="UniProtKB-KW"/>
</dbReference>
<feature type="transmembrane region" description="Helical" evidence="13">
    <location>
        <begin position="6"/>
        <end position="27"/>
    </location>
</feature>
<evidence type="ECO:0000313" key="16">
    <source>
        <dbReference type="Proteomes" id="UP000183085"/>
    </source>
</evidence>
<keyword evidence="10 13" id="KW-1133">Transmembrane helix</keyword>
<feature type="transmembrane region" description="Helical" evidence="13">
    <location>
        <begin position="123"/>
        <end position="143"/>
    </location>
</feature>
<dbReference type="GO" id="GO:0005886">
    <property type="term" value="C:plasma membrane"/>
    <property type="evidence" value="ECO:0007669"/>
    <property type="project" value="UniProtKB-SubCell"/>
</dbReference>
<dbReference type="Pfam" id="PF02163">
    <property type="entry name" value="Peptidase_M50"/>
    <property type="match status" value="1"/>
</dbReference>
<feature type="transmembrane region" description="Helical" evidence="13">
    <location>
        <begin position="48"/>
        <end position="69"/>
    </location>
</feature>